<dbReference type="Proteomes" id="UP001208567">
    <property type="component" value="Unassembled WGS sequence"/>
</dbReference>
<reference evidence="3 4" key="1">
    <citation type="journal article" date="2024" name="Int. J. Syst. Evol. Microbiol.">
        <title>Clostridium omnivorum sp. nov., isolated from anoxic soil under the treatment of reductive soil disinfestation.</title>
        <authorList>
            <person name="Ueki A."/>
            <person name="Tonouchi A."/>
            <person name="Kaku N."/>
            <person name="Honma S."/>
            <person name="Ueki K."/>
        </authorList>
    </citation>
    <scope>NUCLEOTIDE SEQUENCE [LARGE SCALE GENOMIC DNA]</scope>
    <source>
        <strain evidence="3 4">E14</strain>
    </source>
</reference>
<dbReference type="EMBL" id="BRXR01000001">
    <property type="protein sequence ID" value="GLC32489.1"/>
    <property type="molecule type" value="Genomic_DNA"/>
</dbReference>
<feature type="region of interest" description="Disordered" evidence="1">
    <location>
        <begin position="132"/>
        <end position="167"/>
    </location>
</feature>
<evidence type="ECO:0000313" key="3">
    <source>
        <dbReference type="EMBL" id="GLC32489.1"/>
    </source>
</evidence>
<keyword evidence="4" id="KW-1185">Reference proteome</keyword>
<dbReference type="RefSeq" id="WP_264851796.1">
    <property type="nucleotide sequence ID" value="NZ_BRXR01000001.1"/>
</dbReference>
<evidence type="ECO:0000256" key="2">
    <source>
        <dbReference type="SAM" id="SignalP"/>
    </source>
</evidence>
<keyword evidence="2" id="KW-0732">Signal</keyword>
<organism evidence="3 4">
    <name type="scientific">Clostridium omnivorum</name>
    <dbReference type="NCBI Taxonomy" id="1604902"/>
    <lineage>
        <taxon>Bacteria</taxon>
        <taxon>Bacillati</taxon>
        <taxon>Bacillota</taxon>
        <taxon>Clostridia</taxon>
        <taxon>Eubacteriales</taxon>
        <taxon>Clostridiaceae</taxon>
        <taxon>Clostridium</taxon>
    </lineage>
</organism>
<feature type="chain" id="PRO_5046141816" description="DUF2680 domain-containing protein" evidence="2">
    <location>
        <begin position="25"/>
        <end position="167"/>
    </location>
</feature>
<proteinExistence type="predicted"/>
<gene>
    <name evidence="3" type="ORF">bsdE14_38990</name>
</gene>
<accession>A0ABQ5NB39</accession>
<evidence type="ECO:0000313" key="4">
    <source>
        <dbReference type="Proteomes" id="UP001208567"/>
    </source>
</evidence>
<feature type="signal peptide" evidence="2">
    <location>
        <begin position="1"/>
        <end position="24"/>
    </location>
</feature>
<feature type="compositionally biased region" description="Gly residues" evidence="1">
    <location>
        <begin position="140"/>
        <end position="156"/>
    </location>
</feature>
<evidence type="ECO:0000256" key="1">
    <source>
        <dbReference type="SAM" id="MobiDB-lite"/>
    </source>
</evidence>
<evidence type="ECO:0008006" key="5">
    <source>
        <dbReference type="Google" id="ProtNLM"/>
    </source>
</evidence>
<protein>
    <recommendedName>
        <fullName evidence="5">DUF2680 domain-containing protein</fullName>
    </recommendedName>
</protein>
<sequence>MKNKSLITTLAITLVVGFGVTAYAATNSTSLSYHQGDGMGLGRISGFRGYEIITNLLKDKGVTDTDVTNALNSGKTLNSLAEEKGITNDELKKSLLDERIKIIDDAVAKGTITKEQGDASKARITENIANCTTPGQMNGRNGGASRGNGGGRGMNGNGCLYNSSVTK</sequence>
<name>A0ABQ5NB39_9CLOT</name>
<comment type="caution">
    <text evidence="3">The sequence shown here is derived from an EMBL/GenBank/DDBJ whole genome shotgun (WGS) entry which is preliminary data.</text>
</comment>